<keyword evidence="3" id="KW-1185">Reference proteome</keyword>
<dbReference type="InterPro" id="IPR001387">
    <property type="entry name" value="Cro/C1-type_HTH"/>
</dbReference>
<evidence type="ECO:0000313" key="2">
    <source>
        <dbReference type="EMBL" id="OAN53866.1"/>
    </source>
</evidence>
<dbReference type="CDD" id="cd00093">
    <property type="entry name" value="HTH_XRE"/>
    <property type="match status" value="1"/>
</dbReference>
<dbReference type="AlphaFoldDB" id="A0A178MWU8"/>
<name>A0A178MWU8_9PROT</name>
<evidence type="ECO:0000259" key="1">
    <source>
        <dbReference type="PROSITE" id="PS50943"/>
    </source>
</evidence>
<dbReference type="Proteomes" id="UP000078428">
    <property type="component" value="Unassembled WGS sequence"/>
</dbReference>
<sequence>MKLALQDAAKKGVTQKQIAEALGVNPSVITRRLNGSANLTLATIGDLAWALDKYPRLRLFSAAELESNPGSNSAEMYKTRVSGGYLGASKSELLVESGKKTKITVIEA</sequence>
<organism evidence="2 3">
    <name type="scientific">Paramagnetospirillum marisnigri</name>
    <dbReference type="NCBI Taxonomy" id="1285242"/>
    <lineage>
        <taxon>Bacteria</taxon>
        <taxon>Pseudomonadati</taxon>
        <taxon>Pseudomonadota</taxon>
        <taxon>Alphaproteobacteria</taxon>
        <taxon>Rhodospirillales</taxon>
        <taxon>Magnetospirillaceae</taxon>
        <taxon>Paramagnetospirillum</taxon>
    </lineage>
</organism>
<proteinExistence type="predicted"/>
<dbReference type="GO" id="GO:0003677">
    <property type="term" value="F:DNA binding"/>
    <property type="evidence" value="ECO:0007669"/>
    <property type="project" value="InterPro"/>
</dbReference>
<evidence type="ECO:0000313" key="3">
    <source>
        <dbReference type="Proteomes" id="UP000078428"/>
    </source>
</evidence>
<accession>A0A178MWU8</accession>
<reference evidence="2 3" key="1">
    <citation type="submission" date="2016-04" db="EMBL/GenBank/DDBJ databases">
        <title>Draft genome sequence of freshwater magnetotactic bacteria Magnetospirillum marisnigri SP-1 and Magnetospirillum moscoviense BB-1.</title>
        <authorList>
            <person name="Koziaeva V."/>
            <person name="Dziuba M.V."/>
            <person name="Ivanov T.M."/>
            <person name="Kuznetsov B."/>
            <person name="Grouzdev D.S."/>
        </authorList>
    </citation>
    <scope>NUCLEOTIDE SEQUENCE [LARGE SCALE GENOMIC DNA]</scope>
    <source>
        <strain evidence="2 3">SP-1</strain>
    </source>
</reference>
<dbReference type="EMBL" id="LWQT01000038">
    <property type="protein sequence ID" value="OAN53866.1"/>
    <property type="molecule type" value="Genomic_DNA"/>
</dbReference>
<feature type="domain" description="HTH cro/C1-type" evidence="1">
    <location>
        <begin position="10"/>
        <end position="57"/>
    </location>
</feature>
<gene>
    <name evidence="2" type="ORF">A6A04_13315</name>
</gene>
<dbReference type="Pfam" id="PF01381">
    <property type="entry name" value="HTH_3"/>
    <property type="match status" value="1"/>
</dbReference>
<comment type="caution">
    <text evidence="2">The sequence shown here is derived from an EMBL/GenBank/DDBJ whole genome shotgun (WGS) entry which is preliminary data.</text>
</comment>
<dbReference type="PROSITE" id="PS50943">
    <property type="entry name" value="HTH_CROC1"/>
    <property type="match status" value="1"/>
</dbReference>
<protein>
    <recommendedName>
        <fullName evidence="1">HTH cro/C1-type domain-containing protein</fullName>
    </recommendedName>
</protein>
<dbReference type="STRING" id="1285242.A6A04_13315"/>
<dbReference type="SUPFAM" id="SSF47413">
    <property type="entry name" value="lambda repressor-like DNA-binding domains"/>
    <property type="match status" value="1"/>
</dbReference>
<dbReference type="Gene3D" id="1.10.260.40">
    <property type="entry name" value="lambda repressor-like DNA-binding domains"/>
    <property type="match status" value="1"/>
</dbReference>
<dbReference type="InterPro" id="IPR010982">
    <property type="entry name" value="Lambda_DNA-bd_dom_sf"/>
</dbReference>